<feature type="region of interest" description="Disordered" evidence="1">
    <location>
        <begin position="1"/>
        <end position="45"/>
    </location>
</feature>
<protein>
    <submittedName>
        <fullName evidence="2">Uncharacterized protein</fullName>
    </submittedName>
</protein>
<accession>X0YKB5</accession>
<feature type="compositionally biased region" description="Basic and acidic residues" evidence="1">
    <location>
        <begin position="1"/>
        <end position="26"/>
    </location>
</feature>
<dbReference type="EMBL" id="BARS01045848">
    <property type="protein sequence ID" value="GAG37236.1"/>
    <property type="molecule type" value="Genomic_DNA"/>
</dbReference>
<dbReference type="AlphaFoldDB" id="X0YKB5"/>
<proteinExistence type="predicted"/>
<evidence type="ECO:0000313" key="2">
    <source>
        <dbReference type="EMBL" id="GAG37236.1"/>
    </source>
</evidence>
<gene>
    <name evidence="2" type="ORF">S01H1_69096</name>
</gene>
<evidence type="ECO:0000256" key="1">
    <source>
        <dbReference type="SAM" id="MobiDB-lite"/>
    </source>
</evidence>
<feature type="non-terminal residue" evidence="2">
    <location>
        <position position="185"/>
    </location>
</feature>
<sequence>MALTARERATEARKREPGEEPKEHETTTPAALGGGGGSGRTTPKTFTAQELKRAEALTEEAQRKAFGSVIEPRKFTAVQRRRAQSLREGAQVKEFGEILSAQRAVITTRGLKGRAVTRLDPEFARRLDVFQEQLITQRKAKQKAIQRKRLLRPEQVFLLPGAEAIKTAQQTIAIGEKPETRFERL</sequence>
<organism evidence="2">
    <name type="scientific">marine sediment metagenome</name>
    <dbReference type="NCBI Taxonomy" id="412755"/>
    <lineage>
        <taxon>unclassified sequences</taxon>
        <taxon>metagenomes</taxon>
        <taxon>ecological metagenomes</taxon>
    </lineage>
</organism>
<reference evidence="2" key="1">
    <citation type="journal article" date="2014" name="Front. Microbiol.">
        <title>High frequency of phylogenetically diverse reductive dehalogenase-homologous genes in deep subseafloor sedimentary metagenomes.</title>
        <authorList>
            <person name="Kawai M."/>
            <person name="Futagami T."/>
            <person name="Toyoda A."/>
            <person name="Takaki Y."/>
            <person name="Nishi S."/>
            <person name="Hori S."/>
            <person name="Arai W."/>
            <person name="Tsubouchi T."/>
            <person name="Morono Y."/>
            <person name="Uchiyama I."/>
            <person name="Ito T."/>
            <person name="Fujiyama A."/>
            <person name="Inagaki F."/>
            <person name="Takami H."/>
        </authorList>
    </citation>
    <scope>NUCLEOTIDE SEQUENCE</scope>
    <source>
        <strain evidence="2">Expedition CK06-06</strain>
    </source>
</reference>
<comment type="caution">
    <text evidence="2">The sequence shown here is derived from an EMBL/GenBank/DDBJ whole genome shotgun (WGS) entry which is preliminary data.</text>
</comment>
<name>X0YKB5_9ZZZZ</name>